<feature type="transmembrane region" description="Helical" evidence="9">
    <location>
        <begin position="86"/>
        <end position="109"/>
    </location>
</feature>
<dbReference type="InterPro" id="IPR013525">
    <property type="entry name" value="ABC2_TM"/>
</dbReference>
<gene>
    <name evidence="11" type="ORF">F53441_13673</name>
</gene>
<evidence type="ECO:0000256" key="9">
    <source>
        <dbReference type="SAM" id="Phobius"/>
    </source>
</evidence>
<evidence type="ECO:0000256" key="7">
    <source>
        <dbReference type="ARBA" id="ARBA00022989"/>
    </source>
</evidence>
<evidence type="ECO:0000259" key="10">
    <source>
        <dbReference type="PROSITE" id="PS50893"/>
    </source>
</evidence>
<feature type="transmembrane region" description="Helical" evidence="9">
    <location>
        <begin position="121"/>
        <end position="143"/>
    </location>
</feature>
<dbReference type="GO" id="GO:0016887">
    <property type="term" value="F:ATP hydrolysis activity"/>
    <property type="evidence" value="ECO:0007669"/>
    <property type="project" value="InterPro"/>
</dbReference>
<dbReference type="FunFam" id="3.40.50.300:FF:000054">
    <property type="entry name" value="ABC multidrug transporter atrF"/>
    <property type="match status" value="1"/>
</dbReference>
<dbReference type="OrthoDB" id="5105768at2759"/>
<feature type="transmembrane region" description="Helical" evidence="9">
    <location>
        <begin position="58"/>
        <end position="80"/>
    </location>
</feature>
<evidence type="ECO:0000313" key="12">
    <source>
        <dbReference type="Proteomes" id="UP000605986"/>
    </source>
</evidence>
<protein>
    <submittedName>
        <fullName evidence="11">ABC transporter CDR4</fullName>
    </submittedName>
</protein>
<evidence type="ECO:0000256" key="3">
    <source>
        <dbReference type="ARBA" id="ARBA00022448"/>
    </source>
</evidence>
<dbReference type="GO" id="GO:0005524">
    <property type="term" value="F:ATP binding"/>
    <property type="evidence" value="ECO:0007669"/>
    <property type="project" value="UniProtKB-KW"/>
</dbReference>
<feature type="domain" description="ABC transporter" evidence="10">
    <location>
        <begin position="213"/>
        <end position="454"/>
    </location>
</feature>
<sequence length="483" mass="53188">MTNLDPHNADWRNQTSDAFFSYGSVLFFSVLLNALMYITDTHNLYKGRSVVRKQASYVFYRPSAEVLASVIVDIPVKLVVGTCFNIIMYFLSVHATTASQVFIFFLSVFETTLAMSMVFRTIAAVTGTLPQVMAISGFLVLAMVTYTGFATRSFARSLFFFLFTYLLASECNVNSSTGPDVLVFLRGRLPSTMAQTDLKLKGRVDGDRETFSLRKVSLDVMIKGHSRRLLDNSCGWVKPDSLTALMGVSGARKTTLLDALAQRTPSGVIQDEFYVDGRPLPASFKSDVGYVQQQDVHLETSTVHEALRFSAILRQPLDVPKSEKLASVEEIIRLLNMDDFADAVVGLPVKRLNVEQRKRLSIGVELAGKPALLLLLDEPTSGLDSQSSEAILALLWKLAAGGLSTLCTIHQPSAMLFQRFDRLLLMARGGKVAYLGDIGGNSETALRYFGDRGPRRCADAENPAEYLLDAIGNTNIAKLDWPG</sequence>
<comment type="subcellular location">
    <subcellularLocation>
        <location evidence="1">Membrane</location>
        <topology evidence="1">Multi-pass membrane protein</topology>
    </subcellularLocation>
</comment>
<dbReference type="Gene3D" id="3.40.50.300">
    <property type="entry name" value="P-loop containing nucleotide triphosphate hydrolases"/>
    <property type="match status" value="1"/>
</dbReference>
<dbReference type="GO" id="GO:0140359">
    <property type="term" value="F:ABC-type transporter activity"/>
    <property type="evidence" value="ECO:0007669"/>
    <property type="project" value="InterPro"/>
</dbReference>
<dbReference type="AlphaFoldDB" id="A0A8H4JMG1"/>
<evidence type="ECO:0000256" key="6">
    <source>
        <dbReference type="ARBA" id="ARBA00022840"/>
    </source>
</evidence>
<evidence type="ECO:0000256" key="4">
    <source>
        <dbReference type="ARBA" id="ARBA00022692"/>
    </source>
</evidence>
<evidence type="ECO:0000256" key="2">
    <source>
        <dbReference type="ARBA" id="ARBA00006012"/>
    </source>
</evidence>
<dbReference type="PANTHER" id="PTHR19241">
    <property type="entry name" value="ATP-BINDING CASSETTE TRANSPORTER"/>
    <property type="match status" value="1"/>
</dbReference>
<keyword evidence="3" id="KW-0813">Transport</keyword>
<evidence type="ECO:0000256" key="1">
    <source>
        <dbReference type="ARBA" id="ARBA00004141"/>
    </source>
</evidence>
<organism evidence="11 12">
    <name type="scientific">Fusarium austroafricanum</name>
    <dbReference type="NCBI Taxonomy" id="2364996"/>
    <lineage>
        <taxon>Eukaryota</taxon>
        <taxon>Fungi</taxon>
        <taxon>Dikarya</taxon>
        <taxon>Ascomycota</taxon>
        <taxon>Pezizomycotina</taxon>
        <taxon>Sordariomycetes</taxon>
        <taxon>Hypocreomycetidae</taxon>
        <taxon>Hypocreales</taxon>
        <taxon>Nectriaceae</taxon>
        <taxon>Fusarium</taxon>
        <taxon>Fusarium concolor species complex</taxon>
    </lineage>
</organism>
<accession>A0A8H4JMG1</accession>
<keyword evidence="6" id="KW-0067">ATP-binding</keyword>
<evidence type="ECO:0000256" key="5">
    <source>
        <dbReference type="ARBA" id="ARBA00022741"/>
    </source>
</evidence>
<evidence type="ECO:0000313" key="11">
    <source>
        <dbReference type="EMBL" id="KAF4434631.1"/>
    </source>
</evidence>
<keyword evidence="4 9" id="KW-0812">Transmembrane</keyword>
<name>A0A8H4JMG1_9HYPO</name>
<keyword evidence="8 9" id="KW-0472">Membrane</keyword>
<dbReference type="InterPro" id="IPR027417">
    <property type="entry name" value="P-loop_NTPase"/>
</dbReference>
<comment type="caution">
    <text evidence="11">The sequence shown here is derived from an EMBL/GenBank/DDBJ whole genome shotgun (WGS) entry which is preliminary data.</text>
</comment>
<dbReference type="Pfam" id="PF01061">
    <property type="entry name" value="ABC2_membrane"/>
    <property type="match status" value="1"/>
</dbReference>
<keyword evidence="5" id="KW-0547">Nucleotide-binding</keyword>
<dbReference type="EMBL" id="JAADJG010000899">
    <property type="protein sequence ID" value="KAF4434631.1"/>
    <property type="molecule type" value="Genomic_DNA"/>
</dbReference>
<evidence type="ECO:0000256" key="8">
    <source>
        <dbReference type="ARBA" id="ARBA00023136"/>
    </source>
</evidence>
<dbReference type="GO" id="GO:0016020">
    <property type="term" value="C:membrane"/>
    <property type="evidence" value="ECO:0007669"/>
    <property type="project" value="UniProtKB-SubCell"/>
</dbReference>
<dbReference type="Pfam" id="PF00005">
    <property type="entry name" value="ABC_tran"/>
    <property type="match status" value="1"/>
</dbReference>
<keyword evidence="7 9" id="KW-1133">Transmembrane helix</keyword>
<dbReference type="InterPro" id="IPR043926">
    <property type="entry name" value="ABCG_dom"/>
</dbReference>
<reference evidence="11" key="1">
    <citation type="submission" date="2020-01" db="EMBL/GenBank/DDBJ databases">
        <title>Identification and distribution of gene clusters putatively required for synthesis of sphingolipid metabolism inhibitors in phylogenetically diverse species of the filamentous fungus Fusarium.</title>
        <authorList>
            <person name="Kim H.-S."/>
            <person name="Busman M."/>
            <person name="Brown D.W."/>
            <person name="Divon H."/>
            <person name="Uhlig S."/>
            <person name="Proctor R.H."/>
        </authorList>
    </citation>
    <scope>NUCLEOTIDE SEQUENCE</scope>
    <source>
        <strain evidence="11">NRRL 53441</strain>
    </source>
</reference>
<proteinExistence type="inferred from homology"/>
<dbReference type="SMART" id="SM00382">
    <property type="entry name" value="AAA"/>
    <property type="match status" value="1"/>
</dbReference>
<dbReference type="Pfam" id="PF19055">
    <property type="entry name" value="ABC2_membrane_7"/>
    <property type="match status" value="1"/>
</dbReference>
<keyword evidence="12" id="KW-1185">Reference proteome</keyword>
<dbReference type="Proteomes" id="UP000605986">
    <property type="component" value="Unassembled WGS sequence"/>
</dbReference>
<dbReference type="PROSITE" id="PS50893">
    <property type="entry name" value="ABC_TRANSPORTER_2"/>
    <property type="match status" value="1"/>
</dbReference>
<dbReference type="SUPFAM" id="SSF52540">
    <property type="entry name" value="P-loop containing nucleoside triphosphate hydrolases"/>
    <property type="match status" value="1"/>
</dbReference>
<dbReference type="InterPro" id="IPR003593">
    <property type="entry name" value="AAA+_ATPase"/>
</dbReference>
<feature type="transmembrane region" description="Helical" evidence="9">
    <location>
        <begin position="20"/>
        <end position="38"/>
    </location>
</feature>
<dbReference type="InterPro" id="IPR003439">
    <property type="entry name" value="ABC_transporter-like_ATP-bd"/>
</dbReference>
<comment type="similarity">
    <text evidence="2">Belongs to the ABC transporter superfamily. ABCG family. PDR (TC 3.A.1.205) subfamily.</text>
</comment>